<sequence>MFVDFDTPFPSAPRGLRWTDLPDDEALLLWSLRRMVIAWPRCHAVHAALHQRFGEDALGVEHLLRCWLTGIARHAARPLQLGDPACALILPDEGVLLYALSQADDEAALAGMCGSGAASLLPLTAALAALTCA</sequence>
<dbReference type="RefSeq" id="WP_144236972.1">
    <property type="nucleotide sequence ID" value="NZ_VJWA01000001.1"/>
</dbReference>
<organism evidence="1 2">
    <name type="scientific">Glacieibacterium frigidum</name>
    <dbReference type="NCBI Taxonomy" id="2593303"/>
    <lineage>
        <taxon>Bacteria</taxon>
        <taxon>Pseudomonadati</taxon>
        <taxon>Pseudomonadota</taxon>
        <taxon>Alphaproteobacteria</taxon>
        <taxon>Sphingomonadales</taxon>
        <taxon>Sphingosinicellaceae</taxon>
        <taxon>Glacieibacterium</taxon>
    </lineage>
</organism>
<dbReference type="AlphaFoldDB" id="A0A552UJ60"/>
<dbReference type="EMBL" id="VJWA01000001">
    <property type="protein sequence ID" value="TRW18279.1"/>
    <property type="molecule type" value="Genomic_DNA"/>
</dbReference>
<reference evidence="1 2" key="1">
    <citation type="submission" date="2019-07" db="EMBL/GenBank/DDBJ databases">
        <title>Novel species isolated from glacier.</title>
        <authorList>
            <person name="Liu Q."/>
            <person name="Xin Y.-H."/>
        </authorList>
    </citation>
    <scope>NUCLEOTIDE SEQUENCE [LARGE SCALE GENOMIC DNA]</scope>
    <source>
        <strain evidence="1 2">LB1R16</strain>
    </source>
</reference>
<protein>
    <submittedName>
        <fullName evidence="1">Uncharacterized protein</fullName>
    </submittedName>
</protein>
<proteinExistence type="predicted"/>
<evidence type="ECO:0000313" key="2">
    <source>
        <dbReference type="Proteomes" id="UP000317894"/>
    </source>
</evidence>
<dbReference type="Proteomes" id="UP000317894">
    <property type="component" value="Unassembled WGS sequence"/>
</dbReference>
<dbReference type="OrthoDB" id="7596697at2"/>
<evidence type="ECO:0000313" key="1">
    <source>
        <dbReference type="EMBL" id="TRW18279.1"/>
    </source>
</evidence>
<keyword evidence="2" id="KW-1185">Reference proteome</keyword>
<accession>A0A552UJ60</accession>
<name>A0A552UJ60_9SPHN</name>
<gene>
    <name evidence="1" type="ORF">FMM06_09360</name>
</gene>
<comment type="caution">
    <text evidence="1">The sequence shown here is derived from an EMBL/GenBank/DDBJ whole genome shotgun (WGS) entry which is preliminary data.</text>
</comment>